<dbReference type="PANTHER" id="PTHR33362:SF5">
    <property type="entry name" value="C4-DICARBOXYLATE TRAP TRANSPORTER LARGE PERMEASE PROTEIN DCTM"/>
    <property type="match status" value="1"/>
</dbReference>
<keyword evidence="5 7" id="KW-1133">Transmembrane helix</keyword>
<evidence type="ECO:0000256" key="4">
    <source>
        <dbReference type="ARBA" id="ARBA00022692"/>
    </source>
</evidence>
<dbReference type="AlphaFoldDB" id="A0A1G9SGP1"/>
<feature type="transmembrane region" description="Helical" evidence="7">
    <location>
        <begin position="320"/>
        <end position="350"/>
    </location>
</feature>
<feature type="transmembrane region" description="Helical" evidence="7">
    <location>
        <begin position="407"/>
        <end position="428"/>
    </location>
</feature>
<accession>A0A1G9SGP1</accession>
<dbReference type="GO" id="GO:0005886">
    <property type="term" value="C:plasma membrane"/>
    <property type="evidence" value="ECO:0007669"/>
    <property type="project" value="UniProtKB-SubCell"/>
</dbReference>
<dbReference type="OrthoDB" id="9796052at2"/>
<keyword evidence="10" id="KW-1185">Reference proteome</keyword>
<dbReference type="PANTHER" id="PTHR33362">
    <property type="entry name" value="SIALIC ACID TRAP TRANSPORTER PERMEASE PROTEIN SIAT-RELATED"/>
    <property type="match status" value="1"/>
</dbReference>
<keyword evidence="4 7" id="KW-0812">Transmembrane</keyword>
<proteinExistence type="inferred from homology"/>
<evidence type="ECO:0000256" key="2">
    <source>
        <dbReference type="ARBA" id="ARBA00022475"/>
    </source>
</evidence>
<evidence type="ECO:0000256" key="3">
    <source>
        <dbReference type="ARBA" id="ARBA00022519"/>
    </source>
</evidence>
<dbReference type="EMBL" id="FNGH01000012">
    <property type="protein sequence ID" value="SDM34658.1"/>
    <property type="molecule type" value="Genomic_DNA"/>
</dbReference>
<keyword evidence="7" id="KW-0813">Transport</keyword>
<dbReference type="RefSeq" id="WP_089659352.1">
    <property type="nucleotide sequence ID" value="NZ_FNGH01000012.1"/>
</dbReference>
<evidence type="ECO:0000259" key="8">
    <source>
        <dbReference type="Pfam" id="PF06808"/>
    </source>
</evidence>
<evidence type="ECO:0000313" key="10">
    <source>
        <dbReference type="Proteomes" id="UP000199107"/>
    </source>
</evidence>
<feature type="transmembrane region" description="Helical" evidence="7">
    <location>
        <begin position="173"/>
        <end position="198"/>
    </location>
</feature>
<comment type="subunit">
    <text evidence="7">The complex comprises the extracytoplasmic solute receptor protein and the two transmembrane proteins.</text>
</comment>
<comment type="function">
    <text evidence="7">Part of the tripartite ATP-independent periplasmic (TRAP) transport system.</text>
</comment>
<feature type="transmembrane region" description="Helical" evidence="7">
    <location>
        <begin position="100"/>
        <end position="124"/>
    </location>
</feature>
<feature type="transmembrane region" description="Helical" evidence="7">
    <location>
        <begin position="145"/>
        <end position="167"/>
    </location>
</feature>
<keyword evidence="6 7" id="KW-0472">Membrane</keyword>
<organism evidence="9 10">
    <name type="scientific">Franzmannia pantelleriensis</name>
    <dbReference type="NCBI Taxonomy" id="48727"/>
    <lineage>
        <taxon>Bacteria</taxon>
        <taxon>Pseudomonadati</taxon>
        <taxon>Pseudomonadota</taxon>
        <taxon>Gammaproteobacteria</taxon>
        <taxon>Oceanospirillales</taxon>
        <taxon>Halomonadaceae</taxon>
        <taxon>Franzmannia</taxon>
    </lineage>
</organism>
<feature type="transmembrane region" description="Helical" evidence="7">
    <location>
        <begin position="62"/>
        <end position="80"/>
    </location>
</feature>
<feature type="transmembrane region" description="Helical" evidence="7">
    <location>
        <begin position="31"/>
        <end position="50"/>
    </location>
</feature>
<keyword evidence="3 7" id="KW-0997">Cell inner membrane</keyword>
<dbReference type="STRING" id="48727.SAMN05192555_11229"/>
<keyword evidence="2" id="KW-1003">Cell membrane</keyword>
<comment type="subcellular location">
    <subcellularLocation>
        <location evidence="1 7">Cell inner membrane</location>
        <topology evidence="1 7">Multi-pass membrane protein</topology>
    </subcellularLocation>
</comment>
<dbReference type="GO" id="GO:0022857">
    <property type="term" value="F:transmembrane transporter activity"/>
    <property type="evidence" value="ECO:0007669"/>
    <property type="project" value="UniProtKB-UniRule"/>
</dbReference>
<dbReference type="PIRSF" id="PIRSF006066">
    <property type="entry name" value="HI0050"/>
    <property type="match status" value="1"/>
</dbReference>
<dbReference type="NCBIfam" id="TIGR00786">
    <property type="entry name" value="dctM"/>
    <property type="match status" value="1"/>
</dbReference>
<feature type="transmembrane region" description="Helical" evidence="7">
    <location>
        <begin position="219"/>
        <end position="242"/>
    </location>
</feature>
<feature type="transmembrane region" description="Helical" evidence="7">
    <location>
        <begin position="278"/>
        <end position="300"/>
    </location>
</feature>
<feature type="transmembrane region" description="Helical" evidence="7">
    <location>
        <begin position="248"/>
        <end position="266"/>
    </location>
</feature>
<evidence type="ECO:0000256" key="1">
    <source>
        <dbReference type="ARBA" id="ARBA00004429"/>
    </source>
</evidence>
<protein>
    <recommendedName>
        <fullName evidence="7">TRAP transporter large permease protein</fullName>
    </recommendedName>
</protein>
<evidence type="ECO:0000256" key="6">
    <source>
        <dbReference type="ARBA" id="ARBA00023136"/>
    </source>
</evidence>
<evidence type="ECO:0000256" key="7">
    <source>
        <dbReference type="RuleBase" id="RU369079"/>
    </source>
</evidence>
<evidence type="ECO:0000256" key="5">
    <source>
        <dbReference type="ARBA" id="ARBA00022989"/>
    </source>
</evidence>
<name>A0A1G9SGP1_9GAMM</name>
<dbReference type="Proteomes" id="UP000199107">
    <property type="component" value="Unassembled WGS sequence"/>
</dbReference>
<dbReference type="InterPro" id="IPR010656">
    <property type="entry name" value="DctM"/>
</dbReference>
<comment type="similarity">
    <text evidence="7">Belongs to the TRAP transporter large permease family.</text>
</comment>
<dbReference type="InterPro" id="IPR004681">
    <property type="entry name" value="TRAP_DctM"/>
</dbReference>
<sequence>MDNNLIALLGFVGLFGMIALRVPVGIAMGIVGVIGFAAVTSLDAALGVLTTSPLRTVTNYNLSLIPMFILMGVFASATGMSRELFRAGQAWLGGFRGGAAMSTMTACGGFAAICGSSVATAATMTRVALPEMRRAGYADSLSTGLIASGGTLGILIPPSVVLVLYGFLTDQDIGQLFVAGVIPGLLSILLAFVTIRVLGMLRPDSMPAGERSSWGEKFAALRGIWAVMLLFIAIVGGIYLGVVTPVEAAALGAFCTFLIGVLRRRLTLRTTLACLLDALRTSVAIFTILIGALLFGYFLTVTQTPQLLTAWLTALPVGEYGVLLLILALFLVLGCVLDPMAMIILMVPILYPVVTSLGFDPIWFGIIVVVAVELGMITPPIGINVFVIRSVAPDVPLGRIFKGVMPFVAADLVRLALLILFPALVLFLPNQM</sequence>
<gene>
    <name evidence="9" type="ORF">SAMN05192555_11229</name>
</gene>
<dbReference type="Pfam" id="PF06808">
    <property type="entry name" value="DctM"/>
    <property type="match status" value="1"/>
</dbReference>
<reference evidence="10" key="1">
    <citation type="submission" date="2016-10" db="EMBL/GenBank/DDBJ databases">
        <authorList>
            <person name="Varghese N."/>
            <person name="Submissions S."/>
        </authorList>
    </citation>
    <scope>NUCLEOTIDE SEQUENCE [LARGE SCALE GENOMIC DNA]</scope>
    <source>
        <strain evidence="10">AAP</strain>
    </source>
</reference>
<feature type="transmembrane region" description="Helical" evidence="7">
    <location>
        <begin position="362"/>
        <end position="387"/>
    </location>
</feature>
<feature type="domain" description="TRAP C4-dicarboxylate transport system permease DctM subunit" evidence="8">
    <location>
        <begin position="11"/>
        <end position="424"/>
    </location>
</feature>
<evidence type="ECO:0000313" key="9">
    <source>
        <dbReference type="EMBL" id="SDM34658.1"/>
    </source>
</evidence>